<feature type="chain" id="PRO_5016940421" evidence="1">
    <location>
        <begin position="20"/>
        <end position="133"/>
    </location>
</feature>
<sequence length="133" mass="15112">MKTNLIAFIMIALAGSLQASEDKQSMQFIPFAMKSNLTKQLHAYNKEIRNDGYQMTALCRNGRISEDQVFQVVEQSRLSPHFGVAAQFSKGISDNCRMSSPCYIDLQNKYNAQGTSDEEKKRCKRIMHAILNK</sequence>
<evidence type="ECO:0000256" key="1">
    <source>
        <dbReference type="SAM" id="SignalP"/>
    </source>
</evidence>
<evidence type="ECO:0000313" key="3">
    <source>
        <dbReference type="Proteomes" id="UP000254834"/>
    </source>
</evidence>
<dbReference type="RefSeq" id="WP_115586088.1">
    <property type="nucleotide sequence ID" value="NZ_CP025544.1"/>
</dbReference>
<keyword evidence="3" id="KW-1185">Reference proteome</keyword>
<feature type="signal peptide" evidence="1">
    <location>
        <begin position="1"/>
        <end position="19"/>
    </location>
</feature>
<gene>
    <name evidence="2" type="ORF">C0J27_05065</name>
</gene>
<dbReference type="EMBL" id="CP025544">
    <property type="protein sequence ID" value="AXK61073.1"/>
    <property type="molecule type" value="Genomic_DNA"/>
</dbReference>
<dbReference type="Proteomes" id="UP000254834">
    <property type="component" value="Chromosome"/>
</dbReference>
<keyword evidence="1" id="KW-0732">Signal</keyword>
<accession>A0A345ZCQ6</accession>
<reference evidence="2 3" key="1">
    <citation type="submission" date="2017-12" db="EMBL/GenBank/DDBJ databases">
        <title>Chromulinavorax destructans is a abundant pathogen of dominant heterotrophic picoflagllates.</title>
        <authorList>
            <person name="Deeg C.M."/>
            <person name="Zimmer M."/>
            <person name="Suttle C.A."/>
        </authorList>
    </citation>
    <scope>NUCLEOTIDE SEQUENCE [LARGE SCALE GENOMIC DNA]</scope>
    <source>
        <strain evidence="2 3">SeV1</strain>
    </source>
</reference>
<organism evidence="2 3">
    <name type="scientific">Candidatus Chromulinivorax destructor</name>
    <dbReference type="NCBI Taxonomy" id="2066483"/>
    <lineage>
        <taxon>Bacteria</taxon>
        <taxon>Candidatus Babelota</taxon>
        <taxon>Candidatus Babeliae</taxon>
        <taxon>Candidatus Babeliales</taxon>
        <taxon>Candidatus Chromulinivoraceae</taxon>
        <taxon>Candidatus Chromulinivorax</taxon>
    </lineage>
</organism>
<dbReference type="AlphaFoldDB" id="A0A345ZCQ6"/>
<name>A0A345ZCQ6_9BACT</name>
<dbReference type="KEGG" id="cdes:C0J27_05065"/>
<protein>
    <submittedName>
        <fullName evidence="2">Uncharacterized protein</fullName>
    </submittedName>
</protein>
<evidence type="ECO:0000313" key="2">
    <source>
        <dbReference type="EMBL" id="AXK61073.1"/>
    </source>
</evidence>
<proteinExistence type="predicted"/>